<comment type="caution">
    <text evidence="4">The sequence shown here is derived from an EMBL/GenBank/DDBJ whole genome shotgun (WGS) entry which is preliminary data.</text>
</comment>
<feature type="coiled-coil region" evidence="1">
    <location>
        <begin position="482"/>
        <end position="509"/>
    </location>
</feature>
<name>A0A1Q9EBW6_SYMMI</name>
<evidence type="ECO:0000256" key="1">
    <source>
        <dbReference type="SAM" id="Coils"/>
    </source>
</evidence>
<feature type="region of interest" description="Disordered" evidence="2">
    <location>
        <begin position="319"/>
        <end position="343"/>
    </location>
</feature>
<dbReference type="InterPro" id="IPR050158">
    <property type="entry name" value="Ubiquitin_ubiquitin-like"/>
</dbReference>
<evidence type="ECO:0000313" key="5">
    <source>
        <dbReference type="Proteomes" id="UP000186817"/>
    </source>
</evidence>
<evidence type="ECO:0000256" key="2">
    <source>
        <dbReference type="SAM" id="MobiDB-lite"/>
    </source>
</evidence>
<dbReference type="PRINTS" id="PR00348">
    <property type="entry name" value="UBIQUITIN"/>
</dbReference>
<keyword evidence="5" id="KW-1185">Reference proteome</keyword>
<dbReference type="InterPro" id="IPR019956">
    <property type="entry name" value="Ubiquitin_dom"/>
</dbReference>
<protein>
    <submittedName>
        <fullName evidence="4">Ubiquitin-60S ribosomal protein L40</fullName>
    </submittedName>
</protein>
<dbReference type="SMART" id="SM00213">
    <property type="entry name" value="UBQ"/>
    <property type="match status" value="2"/>
</dbReference>
<evidence type="ECO:0000259" key="3">
    <source>
        <dbReference type="PROSITE" id="PS50053"/>
    </source>
</evidence>
<dbReference type="PROSITE" id="PS00299">
    <property type="entry name" value="UBIQUITIN_1"/>
    <property type="match status" value="1"/>
</dbReference>
<dbReference type="Gene3D" id="3.10.20.90">
    <property type="entry name" value="Phosphatidylinositol 3-kinase Catalytic Subunit, Chain A, domain 1"/>
    <property type="match status" value="1"/>
</dbReference>
<proteinExistence type="predicted"/>
<feature type="domain" description="Ubiquitin-like" evidence="3">
    <location>
        <begin position="349"/>
        <end position="425"/>
    </location>
</feature>
<dbReference type="PROSITE" id="PS50053">
    <property type="entry name" value="UBIQUITIN_2"/>
    <property type="match status" value="1"/>
</dbReference>
<organism evidence="4 5">
    <name type="scientific">Symbiodinium microadriaticum</name>
    <name type="common">Dinoflagellate</name>
    <name type="synonym">Zooxanthella microadriatica</name>
    <dbReference type="NCBI Taxonomy" id="2951"/>
    <lineage>
        <taxon>Eukaryota</taxon>
        <taxon>Sar</taxon>
        <taxon>Alveolata</taxon>
        <taxon>Dinophyceae</taxon>
        <taxon>Suessiales</taxon>
        <taxon>Symbiodiniaceae</taxon>
        <taxon>Symbiodinium</taxon>
    </lineage>
</organism>
<evidence type="ECO:0000313" key="4">
    <source>
        <dbReference type="EMBL" id="OLQ04909.1"/>
    </source>
</evidence>
<dbReference type="EMBL" id="LSRX01000199">
    <property type="protein sequence ID" value="OLQ04909.1"/>
    <property type="molecule type" value="Genomic_DNA"/>
</dbReference>
<dbReference type="FunFam" id="3.10.20.90:FF:000306">
    <property type="entry name" value="Putative ubiquitin-like protein"/>
    <property type="match status" value="1"/>
</dbReference>
<dbReference type="AlphaFoldDB" id="A0A1Q9EBW6"/>
<sequence length="516" mass="56107">MRWTHTQPCCDNMECLVKDPSAGSVCVRKQQCVPEQGVCGGPNQQAQCCGNAKCERLLGGSEMQCVQKQSCVAVNEACGGPGQRTQQCCGNAKCERLLGGSEMKCVEQQSCVAVNEVCGGPGQLTQQCCGNANCQQLLGGSQMRCVEQQHCVGLNEICGGPGLYRALSDPNVKSASSEACMSASELASVARRQGEPCITAAMVVDVHALRAALENKRFHDKESSLLKMIQQAEAIQLQQQDLLATAKDIAEVFFVKVDNYKFEATPFDSIANLAEQVAVRLRCKAASLVITLDGNPLPKEASLSSLGITAGSQLDFKEAAPKGKKRRKAKSLQQSQQGTKIQKRMQRVSHVLVKTLTGKTIIVREIGACTTVEELKQRIEEREGIPPDQQRVVFSGKQLEDDCTLADYDIPEAAVMHLVLRLRGGMYDPISGREGFKVLSDEIVFDNGSTLTFDGSSESLECFGQSFASKAEMLSFLEEHRIEALLKRLQEVQSRSERVEKEAQEWMAKAVSAGDA</sequence>
<dbReference type="InterPro" id="IPR000626">
    <property type="entry name" value="Ubiquitin-like_dom"/>
</dbReference>
<dbReference type="PANTHER" id="PTHR10666">
    <property type="entry name" value="UBIQUITIN"/>
    <property type="match status" value="1"/>
</dbReference>
<dbReference type="Pfam" id="PF00240">
    <property type="entry name" value="ubiquitin"/>
    <property type="match status" value="1"/>
</dbReference>
<dbReference type="GO" id="GO:0005840">
    <property type="term" value="C:ribosome"/>
    <property type="evidence" value="ECO:0007669"/>
    <property type="project" value="UniProtKB-KW"/>
</dbReference>
<reference evidence="4 5" key="1">
    <citation type="submission" date="2016-02" db="EMBL/GenBank/DDBJ databases">
        <title>Genome analysis of coral dinoflagellate symbionts highlights evolutionary adaptations to a symbiotic lifestyle.</title>
        <authorList>
            <person name="Aranda M."/>
            <person name="Li Y."/>
            <person name="Liew Y.J."/>
            <person name="Baumgarten S."/>
            <person name="Simakov O."/>
            <person name="Wilson M."/>
            <person name="Piel J."/>
            <person name="Ashoor H."/>
            <person name="Bougouffa S."/>
            <person name="Bajic V.B."/>
            <person name="Ryu T."/>
            <person name="Ravasi T."/>
            <person name="Bayer T."/>
            <person name="Micklem G."/>
            <person name="Kim H."/>
            <person name="Bhak J."/>
            <person name="Lajeunesse T.C."/>
            <person name="Voolstra C.R."/>
        </authorList>
    </citation>
    <scope>NUCLEOTIDE SEQUENCE [LARGE SCALE GENOMIC DNA]</scope>
    <source>
        <strain evidence="4 5">CCMP2467</strain>
    </source>
</reference>
<dbReference type="InterPro" id="IPR029071">
    <property type="entry name" value="Ubiquitin-like_domsf"/>
</dbReference>
<keyword evidence="4" id="KW-0687">Ribonucleoprotein</keyword>
<feature type="compositionally biased region" description="Polar residues" evidence="2">
    <location>
        <begin position="331"/>
        <end position="340"/>
    </location>
</feature>
<dbReference type="Proteomes" id="UP000186817">
    <property type="component" value="Unassembled WGS sequence"/>
</dbReference>
<keyword evidence="4" id="KW-0689">Ribosomal protein</keyword>
<dbReference type="OrthoDB" id="419317at2759"/>
<dbReference type="SUPFAM" id="SSF54236">
    <property type="entry name" value="Ubiquitin-like"/>
    <property type="match status" value="2"/>
</dbReference>
<keyword evidence="1" id="KW-0175">Coiled coil</keyword>
<accession>A0A1Q9EBW6</accession>
<gene>
    <name evidence="4" type="ORF">AK812_SmicGene11979</name>
</gene>
<dbReference type="InterPro" id="IPR019954">
    <property type="entry name" value="Ubiquitin_CS"/>
</dbReference>